<protein>
    <recommendedName>
        <fullName evidence="7">AP2/ERF domain-containing protein</fullName>
    </recommendedName>
</protein>
<keyword evidence="3" id="KW-0238">DNA-binding</keyword>
<dbReference type="PROSITE" id="PS51032">
    <property type="entry name" value="AP2_ERF"/>
    <property type="match status" value="1"/>
</dbReference>
<sequence length="294" mass="32530">MGSLHTDDDDYYFALSPASCSLSAFSTASQFGDSTLGNLNDIISDSSQIQCSSPSMQSNSTAEAHKSFDFLSNFPNENQLPAALSEYLLPAAEISPTPQNSSMDVHCSNYEELSNYSQSSLLPVGSENNWSNEANDSLSNVEVNQTSFNDISRENGYQNGKTIPQGQGGRRGHRRRPNRPLSERGSIYRGVSRYTARFEAFLWDNTDPEEKSKTGGFDNEEDAARAYDLAALKLWGKTAPINFPLSDYKKDLEEMQSMTKNEYLQSLRRKSRGFAKGTSIFRGVSRAQGGIWGV</sequence>
<feature type="domain" description="AP2/ERF" evidence="7">
    <location>
        <begin position="169"/>
        <end position="244"/>
    </location>
</feature>
<evidence type="ECO:0000256" key="6">
    <source>
        <dbReference type="SAM" id="MobiDB-lite"/>
    </source>
</evidence>
<keyword evidence="5" id="KW-0539">Nucleus</keyword>
<reference evidence="8 9" key="1">
    <citation type="submission" date="2024-01" db="EMBL/GenBank/DDBJ databases">
        <title>A telomere-to-telomere, gap-free genome of sweet tea (Lithocarpus litseifolius).</title>
        <authorList>
            <person name="Zhou J."/>
        </authorList>
    </citation>
    <scope>NUCLEOTIDE SEQUENCE [LARGE SCALE GENOMIC DNA]</scope>
    <source>
        <strain evidence="8">Zhou-2022a</strain>
        <tissue evidence="8">Leaf</tissue>
    </source>
</reference>
<dbReference type="InterPro" id="IPR016177">
    <property type="entry name" value="DNA-bd_dom_sf"/>
</dbReference>
<dbReference type="GO" id="GO:0005634">
    <property type="term" value="C:nucleus"/>
    <property type="evidence" value="ECO:0007669"/>
    <property type="project" value="UniProtKB-SubCell"/>
</dbReference>
<dbReference type="SMART" id="SM00380">
    <property type="entry name" value="AP2"/>
    <property type="match status" value="1"/>
</dbReference>
<evidence type="ECO:0000256" key="3">
    <source>
        <dbReference type="ARBA" id="ARBA00023125"/>
    </source>
</evidence>
<dbReference type="PANTHER" id="PTHR32467:SF241">
    <property type="entry name" value="OS01G0899800 PROTEIN"/>
    <property type="match status" value="1"/>
</dbReference>
<dbReference type="EMBL" id="JAZDWU010000011">
    <property type="protein sequence ID" value="KAK9986710.1"/>
    <property type="molecule type" value="Genomic_DNA"/>
</dbReference>
<dbReference type="GO" id="GO:0003677">
    <property type="term" value="F:DNA binding"/>
    <property type="evidence" value="ECO:0007669"/>
    <property type="project" value="UniProtKB-KW"/>
</dbReference>
<comment type="caution">
    <text evidence="8">The sequence shown here is derived from an EMBL/GenBank/DDBJ whole genome shotgun (WGS) entry which is preliminary data.</text>
</comment>
<evidence type="ECO:0000256" key="5">
    <source>
        <dbReference type="ARBA" id="ARBA00023242"/>
    </source>
</evidence>
<dbReference type="PANTHER" id="PTHR32467">
    <property type="entry name" value="AP2-LIKE ETHYLENE-RESPONSIVE TRANSCRIPTION FACTOR"/>
    <property type="match status" value="1"/>
</dbReference>
<evidence type="ECO:0000259" key="7">
    <source>
        <dbReference type="PROSITE" id="PS51032"/>
    </source>
</evidence>
<keyword evidence="2" id="KW-0805">Transcription regulation</keyword>
<proteinExistence type="predicted"/>
<feature type="compositionally biased region" description="Polar residues" evidence="6">
    <location>
        <begin position="151"/>
        <end position="162"/>
    </location>
</feature>
<dbReference type="GO" id="GO:0003700">
    <property type="term" value="F:DNA-binding transcription factor activity"/>
    <property type="evidence" value="ECO:0007669"/>
    <property type="project" value="InterPro"/>
</dbReference>
<evidence type="ECO:0000256" key="2">
    <source>
        <dbReference type="ARBA" id="ARBA00023015"/>
    </source>
</evidence>
<dbReference type="InterPro" id="IPR001471">
    <property type="entry name" value="AP2/ERF_dom"/>
</dbReference>
<dbReference type="Proteomes" id="UP001459277">
    <property type="component" value="Unassembled WGS sequence"/>
</dbReference>
<accession>A0AAW2BPB9</accession>
<organism evidence="8 9">
    <name type="scientific">Lithocarpus litseifolius</name>
    <dbReference type="NCBI Taxonomy" id="425828"/>
    <lineage>
        <taxon>Eukaryota</taxon>
        <taxon>Viridiplantae</taxon>
        <taxon>Streptophyta</taxon>
        <taxon>Embryophyta</taxon>
        <taxon>Tracheophyta</taxon>
        <taxon>Spermatophyta</taxon>
        <taxon>Magnoliopsida</taxon>
        <taxon>eudicotyledons</taxon>
        <taxon>Gunneridae</taxon>
        <taxon>Pentapetalae</taxon>
        <taxon>rosids</taxon>
        <taxon>fabids</taxon>
        <taxon>Fagales</taxon>
        <taxon>Fagaceae</taxon>
        <taxon>Lithocarpus</taxon>
    </lineage>
</organism>
<keyword evidence="4" id="KW-0804">Transcription</keyword>
<name>A0AAW2BPB9_9ROSI</name>
<evidence type="ECO:0000313" key="8">
    <source>
        <dbReference type="EMBL" id="KAK9986710.1"/>
    </source>
</evidence>
<keyword evidence="9" id="KW-1185">Reference proteome</keyword>
<dbReference type="CDD" id="cd00018">
    <property type="entry name" value="AP2"/>
    <property type="match status" value="1"/>
</dbReference>
<dbReference type="SUPFAM" id="SSF54171">
    <property type="entry name" value="DNA-binding domain"/>
    <property type="match status" value="1"/>
</dbReference>
<dbReference type="AlphaFoldDB" id="A0AAW2BPB9"/>
<evidence type="ECO:0000313" key="9">
    <source>
        <dbReference type="Proteomes" id="UP001459277"/>
    </source>
</evidence>
<evidence type="ECO:0000256" key="4">
    <source>
        <dbReference type="ARBA" id="ARBA00023163"/>
    </source>
</evidence>
<gene>
    <name evidence="8" type="ORF">SO802_031661</name>
</gene>
<feature type="region of interest" description="Disordered" evidence="6">
    <location>
        <begin position="151"/>
        <end position="185"/>
    </location>
</feature>
<dbReference type="Gene3D" id="3.30.730.10">
    <property type="entry name" value="AP2/ERF domain"/>
    <property type="match status" value="1"/>
</dbReference>
<dbReference type="InterPro" id="IPR036955">
    <property type="entry name" value="AP2/ERF_dom_sf"/>
</dbReference>
<evidence type="ECO:0000256" key="1">
    <source>
        <dbReference type="ARBA" id="ARBA00004123"/>
    </source>
</evidence>
<comment type="subcellular location">
    <subcellularLocation>
        <location evidence="1">Nucleus</location>
    </subcellularLocation>
</comment>